<dbReference type="PROSITE" id="PS50943">
    <property type="entry name" value="HTH_CROC1"/>
    <property type="match status" value="1"/>
</dbReference>
<reference evidence="3" key="1">
    <citation type="submission" date="2019-09" db="EMBL/GenBank/DDBJ databases">
        <title>Characterisation of the sponge microbiome using genome-centric metagenomics.</title>
        <authorList>
            <person name="Engelberts J.P."/>
            <person name="Robbins S.J."/>
            <person name="De Goeij J.M."/>
            <person name="Aranda M."/>
            <person name="Bell S.C."/>
            <person name="Webster N.S."/>
        </authorList>
    </citation>
    <scope>NUCLEOTIDE SEQUENCE</scope>
    <source>
        <strain evidence="3">SB0661_bin_32</strain>
    </source>
</reference>
<name>A0A6B1D8B1_9CHLR</name>
<dbReference type="InterPro" id="IPR001387">
    <property type="entry name" value="Cro/C1-type_HTH"/>
</dbReference>
<dbReference type="AlphaFoldDB" id="A0A6B1D8B1"/>
<feature type="region of interest" description="Disordered" evidence="1">
    <location>
        <begin position="96"/>
        <end position="137"/>
    </location>
</feature>
<evidence type="ECO:0000259" key="2">
    <source>
        <dbReference type="PROSITE" id="PS50943"/>
    </source>
</evidence>
<organism evidence="3">
    <name type="scientific">Caldilineaceae bacterium SB0661_bin_32</name>
    <dbReference type="NCBI Taxonomy" id="2605255"/>
    <lineage>
        <taxon>Bacteria</taxon>
        <taxon>Bacillati</taxon>
        <taxon>Chloroflexota</taxon>
        <taxon>Caldilineae</taxon>
        <taxon>Caldilineales</taxon>
        <taxon>Caldilineaceae</taxon>
    </lineage>
</organism>
<evidence type="ECO:0000313" key="3">
    <source>
        <dbReference type="EMBL" id="MYC95836.1"/>
    </source>
</evidence>
<feature type="compositionally biased region" description="Polar residues" evidence="1">
    <location>
        <begin position="108"/>
        <end position="132"/>
    </location>
</feature>
<protein>
    <submittedName>
        <fullName evidence="3">XRE family transcriptional regulator</fullName>
    </submittedName>
</protein>
<gene>
    <name evidence="3" type="ORF">F4X14_12810</name>
</gene>
<sequence>MNTERENVERGSGNVFADLGFPDAEEHLLKAKLVTRIEKIIRRRKLKQVEAAALLGLSQPDVSRLLRGNFREYSVERLLRLLTALGRDVEIVIHEPDSATDDEEAAQLTPQRQGTVSVASIEDSGSTATSLTRPAPTTRLLMEAPPSADRYRPQAVTRKRVSVLNSRRARARGVILSDKKGMRRLRRERGLRAIEHHRGSIQYPVSVKA</sequence>
<dbReference type="InterPro" id="IPR010982">
    <property type="entry name" value="Lambda_DNA-bd_dom_sf"/>
</dbReference>
<dbReference type="InterPro" id="IPR039554">
    <property type="entry name" value="HigA2-like_HTH"/>
</dbReference>
<dbReference type="SMART" id="SM00530">
    <property type="entry name" value="HTH_XRE"/>
    <property type="match status" value="1"/>
</dbReference>
<dbReference type="Pfam" id="PF13744">
    <property type="entry name" value="HTH_37"/>
    <property type="match status" value="1"/>
</dbReference>
<dbReference type="SUPFAM" id="SSF47413">
    <property type="entry name" value="lambda repressor-like DNA-binding domains"/>
    <property type="match status" value="1"/>
</dbReference>
<dbReference type="EMBL" id="VXMH01000069">
    <property type="protein sequence ID" value="MYC95836.1"/>
    <property type="molecule type" value="Genomic_DNA"/>
</dbReference>
<dbReference type="GO" id="GO:0003677">
    <property type="term" value="F:DNA binding"/>
    <property type="evidence" value="ECO:0007669"/>
    <property type="project" value="InterPro"/>
</dbReference>
<dbReference type="CDD" id="cd00093">
    <property type="entry name" value="HTH_XRE"/>
    <property type="match status" value="1"/>
</dbReference>
<dbReference type="Gene3D" id="1.10.260.40">
    <property type="entry name" value="lambda repressor-like DNA-binding domains"/>
    <property type="match status" value="1"/>
</dbReference>
<comment type="caution">
    <text evidence="3">The sequence shown here is derived from an EMBL/GenBank/DDBJ whole genome shotgun (WGS) entry which is preliminary data.</text>
</comment>
<feature type="domain" description="HTH cro/C1-type" evidence="2">
    <location>
        <begin position="37"/>
        <end position="92"/>
    </location>
</feature>
<evidence type="ECO:0000256" key="1">
    <source>
        <dbReference type="SAM" id="MobiDB-lite"/>
    </source>
</evidence>
<proteinExistence type="predicted"/>
<accession>A0A6B1D8B1</accession>